<dbReference type="Proteomes" id="UP000789831">
    <property type="component" value="Unassembled WGS sequence"/>
</dbReference>
<comment type="caution">
    <text evidence="2">The sequence shown here is derived from an EMBL/GenBank/DDBJ whole genome shotgun (WGS) entry which is preliminary data.</text>
</comment>
<keyword evidence="1" id="KW-0175">Coiled coil</keyword>
<proteinExistence type="predicted"/>
<evidence type="ECO:0000313" key="3">
    <source>
        <dbReference type="Proteomes" id="UP000789831"/>
    </source>
</evidence>
<dbReference type="AlphaFoldDB" id="A0A9N9GZP3"/>
<sequence>MTKPKKYSYKDYAPDEEFEPEIPLGPSVRVGTKFKLPTIGASATPVIGNLFKIGSHAIDRLKDAHIDAQFSAIATELGDLKDGIDGVNVKVEAQGKALKGAMDGMKTELEGHLKQQGQKFDKEIKNLDAKIATAQGENLRKFEEQKKAMAAQKQELESQIQEVTQNLNRVESQLTNALNDFKSEVNERFEAQEQKILANKRKIEELIYKMPKIWGE</sequence>
<protein>
    <submittedName>
        <fullName evidence="2">10148_t:CDS:1</fullName>
    </submittedName>
</protein>
<accession>A0A9N9GZP3</accession>
<evidence type="ECO:0000256" key="1">
    <source>
        <dbReference type="SAM" id="Coils"/>
    </source>
</evidence>
<dbReference type="Gene3D" id="1.10.287.1490">
    <property type="match status" value="1"/>
</dbReference>
<name>A0A9N9GZP3_9GLOM</name>
<organism evidence="2 3">
    <name type="scientific">Ambispora gerdemannii</name>
    <dbReference type="NCBI Taxonomy" id="144530"/>
    <lineage>
        <taxon>Eukaryota</taxon>
        <taxon>Fungi</taxon>
        <taxon>Fungi incertae sedis</taxon>
        <taxon>Mucoromycota</taxon>
        <taxon>Glomeromycotina</taxon>
        <taxon>Glomeromycetes</taxon>
        <taxon>Archaeosporales</taxon>
        <taxon>Ambisporaceae</taxon>
        <taxon>Ambispora</taxon>
    </lineage>
</organism>
<gene>
    <name evidence="2" type="ORF">AGERDE_LOCUS11000</name>
</gene>
<evidence type="ECO:0000313" key="2">
    <source>
        <dbReference type="EMBL" id="CAG8641647.1"/>
    </source>
</evidence>
<reference evidence="2" key="1">
    <citation type="submission" date="2021-06" db="EMBL/GenBank/DDBJ databases">
        <authorList>
            <person name="Kallberg Y."/>
            <person name="Tangrot J."/>
            <person name="Rosling A."/>
        </authorList>
    </citation>
    <scope>NUCLEOTIDE SEQUENCE</scope>
    <source>
        <strain evidence="2">MT106</strain>
    </source>
</reference>
<feature type="coiled-coil region" evidence="1">
    <location>
        <begin position="139"/>
        <end position="180"/>
    </location>
</feature>
<keyword evidence="3" id="KW-1185">Reference proteome</keyword>
<dbReference type="EMBL" id="CAJVPL010004004">
    <property type="protein sequence ID" value="CAG8641647.1"/>
    <property type="molecule type" value="Genomic_DNA"/>
</dbReference>